<feature type="region of interest" description="Disordered" evidence="1">
    <location>
        <begin position="127"/>
        <end position="203"/>
    </location>
</feature>
<protein>
    <submittedName>
        <fullName evidence="2">Uncharacterized protein</fullName>
    </submittedName>
</protein>
<dbReference type="EMBL" id="JACBYW010000001">
    <property type="protein sequence ID" value="NYH77157.1"/>
    <property type="molecule type" value="Genomic_DNA"/>
</dbReference>
<evidence type="ECO:0000313" key="3">
    <source>
        <dbReference type="Proteomes" id="UP000548304"/>
    </source>
</evidence>
<evidence type="ECO:0000256" key="1">
    <source>
        <dbReference type="SAM" id="MobiDB-lite"/>
    </source>
</evidence>
<evidence type="ECO:0000313" key="2">
    <source>
        <dbReference type="EMBL" id="NYH77157.1"/>
    </source>
</evidence>
<proteinExistence type="predicted"/>
<gene>
    <name evidence="2" type="ORF">FHR84_000471</name>
</gene>
<dbReference type="AlphaFoldDB" id="A0A852Z492"/>
<reference evidence="2 3" key="1">
    <citation type="submission" date="2020-07" db="EMBL/GenBank/DDBJ databases">
        <title>Genomic Encyclopedia of Type Strains, Phase III (KMG-III): the genomes of soil and plant-associated and newly described type strains.</title>
        <authorList>
            <person name="Whitman W."/>
        </authorList>
    </citation>
    <scope>NUCLEOTIDE SEQUENCE [LARGE SCALE GENOMIC DNA]</scope>
    <source>
        <strain evidence="2 3">CECT 8576</strain>
    </source>
</reference>
<dbReference type="Proteomes" id="UP000548304">
    <property type="component" value="Unassembled WGS sequence"/>
</dbReference>
<keyword evidence="3" id="KW-1185">Reference proteome</keyword>
<sequence>MSEPTAGTGSTRRRRSTRVSQQLARARQRNAEQLAEQRAREQRVETALRQFVEAGEAIATEQARCEDKVAVYQRKIDKLRADSEEKVVGEYTKQAQAALALHEGGGRTVEQVAELLELDSEKQARRLIASGREALSAGTDTDPPSDHDERERAEPRLETTADHEISANGAGERAEPTEDAGQQHRAQSDLVPAPTAHDEAQGA</sequence>
<accession>A0A852Z492</accession>
<comment type="caution">
    <text evidence="2">The sequence shown here is derived from an EMBL/GenBank/DDBJ whole genome shotgun (WGS) entry which is preliminary data.</text>
</comment>
<name>A0A852Z492_9ACTN</name>
<dbReference type="RefSeq" id="WP_179533749.1">
    <property type="nucleotide sequence ID" value="NZ_JACBYW010000001.1"/>
</dbReference>
<feature type="region of interest" description="Disordered" evidence="1">
    <location>
        <begin position="1"/>
        <end position="38"/>
    </location>
</feature>
<feature type="compositionally biased region" description="Basic and acidic residues" evidence="1">
    <location>
        <begin position="144"/>
        <end position="165"/>
    </location>
</feature>
<organism evidence="2 3">
    <name type="scientific">Actinopolyspora biskrensis</name>
    <dbReference type="NCBI Taxonomy" id="1470178"/>
    <lineage>
        <taxon>Bacteria</taxon>
        <taxon>Bacillati</taxon>
        <taxon>Actinomycetota</taxon>
        <taxon>Actinomycetes</taxon>
        <taxon>Actinopolysporales</taxon>
        <taxon>Actinopolysporaceae</taxon>
        <taxon>Actinopolyspora</taxon>
    </lineage>
</organism>